<sequence length="71" mass="8276">MTAKILDIVVCRTGLHWMLYRNNDKSLNLLWKTAFRFVKISPLEYGRFKISQNAVEDNAMKKGDSFLGFHP</sequence>
<evidence type="ECO:0000313" key="1">
    <source>
        <dbReference type="EMBL" id="KAF8769791.1"/>
    </source>
</evidence>
<name>A0A8T0EAL3_ARGBR</name>
<protein>
    <submittedName>
        <fullName evidence="1">Uncharacterized protein</fullName>
    </submittedName>
</protein>
<keyword evidence="2" id="KW-1185">Reference proteome</keyword>
<accession>A0A8T0EAL3</accession>
<reference evidence="1" key="2">
    <citation type="submission" date="2020-06" db="EMBL/GenBank/DDBJ databases">
        <authorList>
            <person name="Sheffer M."/>
        </authorList>
    </citation>
    <scope>NUCLEOTIDE SEQUENCE</scope>
</reference>
<comment type="caution">
    <text evidence="1">The sequence shown here is derived from an EMBL/GenBank/DDBJ whole genome shotgun (WGS) entry which is preliminary data.</text>
</comment>
<dbReference type="AlphaFoldDB" id="A0A8T0EAL3"/>
<dbReference type="EMBL" id="JABXBU010002228">
    <property type="protein sequence ID" value="KAF8769791.1"/>
    <property type="molecule type" value="Genomic_DNA"/>
</dbReference>
<proteinExistence type="predicted"/>
<reference evidence="1" key="1">
    <citation type="journal article" date="2020" name="bioRxiv">
        <title>Chromosome-level reference genome of the European wasp spider Argiope bruennichi: a resource for studies on range expansion and evolutionary adaptation.</title>
        <authorList>
            <person name="Sheffer M.M."/>
            <person name="Hoppe A."/>
            <person name="Krehenwinkel H."/>
            <person name="Uhl G."/>
            <person name="Kuss A.W."/>
            <person name="Jensen L."/>
            <person name="Jensen C."/>
            <person name="Gillespie R.G."/>
            <person name="Hoff K.J."/>
            <person name="Prost S."/>
        </authorList>
    </citation>
    <scope>NUCLEOTIDE SEQUENCE</scope>
</reference>
<gene>
    <name evidence="1" type="ORF">HNY73_017400</name>
</gene>
<evidence type="ECO:0000313" key="2">
    <source>
        <dbReference type="Proteomes" id="UP000807504"/>
    </source>
</evidence>
<dbReference type="Proteomes" id="UP000807504">
    <property type="component" value="Unassembled WGS sequence"/>
</dbReference>
<organism evidence="1 2">
    <name type="scientific">Argiope bruennichi</name>
    <name type="common">Wasp spider</name>
    <name type="synonym">Aranea bruennichi</name>
    <dbReference type="NCBI Taxonomy" id="94029"/>
    <lineage>
        <taxon>Eukaryota</taxon>
        <taxon>Metazoa</taxon>
        <taxon>Ecdysozoa</taxon>
        <taxon>Arthropoda</taxon>
        <taxon>Chelicerata</taxon>
        <taxon>Arachnida</taxon>
        <taxon>Araneae</taxon>
        <taxon>Araneomorphae</taxon>
        <taxon>Entelegynae</taxon>
        <taxon>Araneoidea</taxon>
        <taxon>Araneidae</taxon>
        <taxon>Argiope</taxon>
    </lineage>
</organism>